<dbReference type="InterPro" id="IPR032821">
    <property type="entry name" value="PKS_assoc"/>
</dbReference>
<dbReference type="InterPro" id="IPR014043">
    <property type="entry name" value="Acyl_transferase_dom"/>
</dbReference>
<dbReference type="OrthoDB" id="9778690at2"/>
<dbReference type="Gene3D" id="3.40.47.10">
    <property type="match status" value="1"/>
</dbReference>
<evidence type="ECO:0000256" key="2">
    <source>
        <dbReference type="ARBA" id="ARBA00022450"/>
    </source>
</evidence>
<dbReference type="GO" id="GO:0005737">
    <property type="term" value="C:cytoplasm"/>
    <property type="evidence" value="ECO:0007669"/>
    <property type="project" value="TreeGrafter"/>
</dbReference>
<dbReference type="Pfam" id="PF00550">
    <property type="entry name" value="PP-binding"/>
    <property type="match status" value="1"/>
</dbReference>
<dbReference type="Gene3D" id="3.40.366.10">
    <property type="entry name" value="Malonyl-Coenzyme A Acyl Carrier Protein, domain 2"/>
    <property type="match status" value="1"/>
</dbReference>
<dbReference type="GO" id="GO:0006633">
    <property type="term" value="P:fatty acid biosynthetic process"/>
    <property type="evidence" value="ECO:0007669"/>
    <property type="project" value="InterPro"/>
</dbReference>
<dbReference type="GO" id="GO:0004312">
    <property type="term" value="F:fatty acid synthase activity"/>
    <property type="evidence" value="ECO:0007669"/>
    <property type="project" value="TreeGrafter"/>
</dbReference>
<dbReference type="Proteomes" id="UP000005038">
    <property type="component" value="Unassembled WGS sequence"/>
</dbReference>
<evidence type="ECO:0000256" key="1">
    <source>
        <dbReference type="ARBA" id="ARBA00001957"/>
    </source>
</evidence>
<evidence type="ECO:0000256" key="3">
    <source>
        <dbReference type="ARBA" id="ARBA00022553"/>
    </source>
</evidence>
<dbReference type="Gene3D" id="3.30.70.3290">
    <property type="match status" value="1"/>
</dbReference>
<dbReference type="GO" id="GO:0031177">
    <property type="term" value="F:phosphopantetheine binding"/>
    <property type="evidence" value="ECO:0007669"/>
    <property type="project" value="InterPro"/>
</dbReference>
<evidence type="ECO:0000256" key="6">
    <source>
        <dbReference type="ARBA" id="ARBA00023098"/>
    </source>
</evidence>
<dbReference type="InterPro" id="IPR023213">
    <property type="entry name" value="CAT-like_dom_sf"/>
</dbReference>
<dbReference type="SUPFAM" id="SSF47336">
    <property type="entry name" value="ACP-like"/>
    <property type="match status" value="1"/>
</dbReference>
<dbReference type="PANTHER" id="PTHR43775:SF37">
    <property type="entry name" value="SI:DKEY-61P9.11"/>
    <property type="match status" value="1"/>
</dbReference>
<dbReference type="Pfam" id="PF02801">
    <property type="entry name" value="Ketoacyl-synt_C"/>
    <property type="match status" value="1"/>
</dbReference>
<dbReference type="SMART" id="SM00825">
    <property type="entry name" value="PKS_KS"/>
    <property type="match status" value="1"/>
</dbReference>
<evidence type="ECO:0000259" key="8">
    <source>
        <dbReference type="PROSITE" id="PS50075"/>
    </source>
</evidence>
<protein>
    <submittedName>
        <fullName evidence="10">Polyketide synthase</fullName>
    </submittedName>
</protein>
<dbReference type="Gene3D" id="1.10.1200.10">
    <property type="entry name" value="ACP-like"/>
    <property type="match status" value="1"/>
</dbReference>
<dbReference type="SUPFAM" id="SSF52151">
    <property type="entry name" value="FabD/lysophospholipase-like"/>
    <property type="match status" value="1"/>
</dbReference>
<dbReference type="InterPro" id="IPR001242">
    <property type="entry name" value="Condensation_dom"/>
</dbReference>
<keyword evidence="3" id="KW-0597">Phosphoprotein</keyword>
<comment type="caution">
    <text evidence="10">The sequence shown here is derived from an EMBL/GenBank/DDBJ whole genome shotgun (WGS) entry which is preliminary data.</text>
</comment>
<dbReference type="InterPro" id="IPR014031">
    <property type="entry name" value="Ketoacyl_synth_C"/>
</dbReference>
<name>H5TH37_GORO1</name>
<dbReference type="PANTHER" id="PTHR43775">
    <property type="entry name" value="FATTY ACID SYNTHASE"/>
    <property type="match status" value="1"/>
</dbReference>
<gene>
    <name evidence="10" type="ORF">GOOTI_026_00110</name>
</gene>
<dbReference type="GO" id="GO:0004315">
    <property type="term" value="F:3-oxoacyl-[acyl-carrier-protein] synthase activity"/>
    <property type="evidence" value="ECO:0007669"/>
    <property type="project" value="InterPro"/>
</dbReference>
<keyword evidence="7" id="KW-0511">Multifunctional enzyme</keyword>
<dbReference type="InterPro" id="IPR016039">
    <property type="entry name" value="Thiolase-like"/>
</dbReference>
<feature type="domain" description="Ketosynthase family 3 (KS3)" evidence="9">
    <location>
        <begin position="25"/>
        <end position="458"/>
    </location>
</feature>
<dbReference type="Pfam" id="PF00668">
    <property type="entry name" value="Condensation"/>
    <property type="match status" value="1"/>
</dbReference>
<evidence type="ECO:0000256" key="5">
    <source>
        <dbReference type="ARBA" id="ARBA00022832"/>
    </source>
</evidence>
<dbReference type="GO" id="GO:0005886">
    <property type="term" value="C:plasma membrane"/>
    <property type="evidence" value="ECO:0007669"/>
    <property type="project" value="TreeGrafter"/>
</dbReference>
<dbReference type="InterPro" id="IPR014030">
    <property type="entry name" value="Ketoacyl_synth_N"/>
</dbReference>
<dbReference type="FunFam" id="3.40.47.10:FF:000042">
    <property type="entry name" value="Polyketide synthase Pks13"/>
    <property type="match status" value="1"/>
</dbReference>
<dbReference type="GO" id="GO:0071770">
    <property type="term" value="P:DIM/DIP cell wall layer assembly"/>
    <property type="evidence" value="ECO:0007669"/>
    <property type="project" value="TreeGrafter"/>
</dbReference>
<reference evidence="10" key="1">
    <citation type="submission" date="2012-02" db="EMBL/GenBank/DDBJ databases">
        <title>Whole genome shotgun sequence of Gordonia otitidis NBRC 100426.</title>
        <authorList>
            <person name="Yoshida I."/>
            <person name="Hosoyama A."/>
            <person name="Tsuchikane K."/>
            <person name="Katsumata H."/>
            <person name="Yamazaki S."/>
            <person name="Fujita N."/>
        </authorList>
    </citation>
    <scope>NUCLEOTIDE SEQUENCE [LARGE SCALE GENOMIC DNA]</scope>
    <source>
        <strain evidence="10">NBRC 100426</strain>
    </source>
</reference>
<evidence type="ECO:0000259" key="9">
    <source>
        <dbReference type="PROSITE" id="PS52004"/>
    </source>
</evidence>
<dbReference type="RefSeq" id="WP_007237059.1">
    <property type="nucleotide sequence ID" value="NZ_BAFB01000026.1"/>
</dbReference>
<keyword evidence="4" id="KW-0808">Transferase</keyword>
<dbReference type="SUPFAM" id="SSF52777">
    <property type="entry name" value="CoA-dependent acyltransferases"/>
    <property type="match status" value="2"/>
</dbReference>
<evidence type="ECO:0000313" key="10">
    <source>
        <dbReference type="EMBL" id="GAB32795.1"/>
    </source>
</evidence>
<dbReference type="InterPro" id="IPR016035">
    <property type="entry name" value="Acyl_Trfase/lysoPLipase"/>
</dbReference>
<dbReference type="InterPro" id="IPR020806">
    <property type="entry name" value="PKS_PP-bd"/>
</dbReference>
<dbReference type="SMART" id="SM00827">
    <property type="entry name" value="PKS_AT"/>
    <property type="match status" value="1"/>
</dbReference>
<sequence>MTTTSAYQSRSIDSDVDVNSDAFPSGAIAIIGMAGRFPGAGSVTEFWRSLSADEEGIVSLAEDELRAAGVSEATLANPNYVRRAPAMDGIDEFDAEFFGFTPQAARTLDPQHRLFLQTAWHALEDAGYDPAEIEVNVGVFGTSSASGYLLHNLMSHLDPAKVIGEGASFEMINLSLQNDKDHLATRVAHQFNLRGPAFAVQTACSSSLLAVHLAAQSILNGECEMALAGGSSIRVPNRVGYFHEPGSMASPSGYCRPFDVRADGTVFGSGVGAVLLKPLSDALADGDRIHAVLRGSAVNNDGATKMNYAAPNAAGQAEVIAEAHALAEVDASSIGYVETHGTATPLGDPIEIEGLRQAFELAEEQRVGPCVLGSVKSNIGHLETAAGIASLIKAVLCLENKALPGTLHYTAPNPELHLDRGPFEVRGHHSEWESAGPRRAGVSAFGVGGTNVHVILEEAPNSVPASPGAGPRILTLSARSADSLDLGRRALADELDKRPELDIADVAYTLAGRRTERVRLAAVVDGTADAAAVLRADEHDDVFVGEGVGVETTGERVAFLFPGQGAQHIGMAQGLIESEPVFAENFAAVVDLFDAELGSDLRTDIFDGSARTLERTDRTQPALFAVEYALAKLAMSRGIVPSALAGHSIGEYAAATIAGVFDLPTAVKAVSMRARLMNAAPRGVMVAVPCGPADIAGLLDGEVDVAAVNDPGSCVVAGSQSAIAEFTARLGDKGIAARRVRTSHAFHSRLMDGVVAEFTAFLSQLTLHEPEIPLMSNISGTWMSADEATNPATWARQIRATVRFADEVGTLLTDPTRVLVEVGPGGTLTGAAARHPSWSDRHRAVRLMRHPAQNRDDATTFLLGLGALWAAGVEVDLDGTADPGRRVTLPGYPFARQRHWVEHNTAARFVGSGTIGADASADAAVTATRSGQSPMEDVLGRIWAQCLGVADVDRNANFFEIGGDSLIAISIAMSASHEGLELTPQDLYENQTVAGLAKRLTARYEQGGLGRKVDADPDHLPVPPNVTRFLERGLIEPNSWRIPVILRLRSDIDADTVRRVITEIVNHHDALRMQLVDTAGVVEQRIGAQIDSVDLITATIGAGLEAGEEGRRHEIIQVLDDAVAGSHETVVPLISAHVTAPDGPTYLALSVHGLVADSESRDILLTDVFTAFGQVLAGEEITLAPVAAPWREWSQLSAELAVHPAVQATREYWLNATADVNLALTGGGVAERPSARHFIRVATALTENQTTELDDARRRLTFPLDHFVLTALGRTVAGVLADGQLAVDLAGNGRAVLRPELDPRRTVGSFSAVHPITLRCRAVSGYTAAERLEQIRETVTDVPHQGVGYGALRYLYAPTARRLESAPAADLLLTFAGAVPELPNETAEAPVSLSSEAAIALRDTPPGLGHPVEVRVYRAGGAVHVDWWYDHRVVDAELVRRLADTFVVALTDLAREAIISDEAESAGEELEFIDLSSDFDLGEAGARQ</sequence>
<evidence type="ECO:0000256" key="7">
    <source>
        <dbReference type="ARBA" id="ARBA00023268"/>
    </source>
</evidence>
<dbReference type="Pfam" id="PF16197">
    <property type="entry name" value="KAsynt_C_assoc"/>
    <property type="match status" value="1"/>
</dbReference>
<dbReference type="InterPro" id="IPR001227">
    <property type="entry name" value="Ac_transferase_dom_sf"/>
</dbReference>
<keyword evidence="6" id="KW-0443">Lipid metabolism</keyword>
<proteinExistence type="predicted"/>
<keyword evidence="2" id="KW-0596">Phosphopantetheine</keyword>
<keyword evidence="5" id="KW-0276">Fatty acid metabolism</keyword>
<dbReference type="SUPFAM" id="SSF55048">
    <property type="entry name" value="Probable ACP-binding domain of malonyl-CoA ACP transacylase"/>
    <property type="match status" value="1"/>
</dbReference>
<dbReference type="PROSITE" id="PS52004">
    <property type="entry name" value="KS3_2"/>
    <property type="match status" value="1"/>
</dbReference>
<dbReference type="CDD" id="cd00833">
    <property type="entry name" value="PKS"/>
    <property type="match status" value="1"/>
</dbReference>
<dbReference type="EMBL" id="BAFB01000026">
    <property type="protein sequence ID" value="GAB32795.1"/>
    <property type="molecule type" value="Genomic_DNA"/>
</dbReference>
<evidence type="ECO:0000313" key="11">
    <source>
        <dbReference type="Proteomes" id="UP000005038"/>
    </source>
</evidence>
<comment type="cofactor">
    <cofactor evidence="1">
        <name>pantetheine 4'-phosphate</name>
        <dbReference type="ChEBI" id="CHEBI:47942"/>
    </cofactor>
</comment>
<dbReference type="SMART" id="SM00823">
    <property type="entry name" value="PKS_PP"/>
    <property type="match status" value="1"/>
</dbReference>
<dbReference type="PROSITE" id="PS50075">
    <property type="entry name" value="CARRIER"/>
    <property type="match status" value="1"/>
</dbReference>
<organism evidence="10 11">
    <name type="scientific">Gordonia otitidis (strain DSM 44809 / CCUG 52243 / JCM 12355 / NBRC 100426 / IFM 10032)</name>
    <dbReference type="NCBI Taxonomy" id="1108044"/>
    <lineage>
        <taxon>Bacteria</taxon>
        <taxon>Bacillati</taxon>
        <taxon>Actinomycetota</taxon>
        <taxon>Actinomycetes</taxon>
        <taxon>Mycobacteriales</taxon>
        <taxon>Gordoniaceae</taxon>
        <taxon>Gordonia</taxon>
    </lineage>
</organism>
<dbReference type="InterPro" id="IPR009081">
    <property type="entry name" value="PP-bd_ACP"/>
</dbReference>
<dbReference type="Pfam" id="PF00109">
    <property type="entry name" value="ketoacyl-synt"/>
    <property type="match status" value="1"/>
</dbReference>
<dbReference type="InterPro" id="IPR020841">
    <property type="entry name" value="PKS_Beta-ketoAc_synthase_dom"/>
</dbReference>
<dbReference type="STRING" id="1108044.GOOTI_026_00110"/>
<dbReference type="Pfam" id="PF00698">
    <property type="entry name" value="Acyl_transf_1"/>
    <property type="match status" value="1"/>
</dbReference>
<dbReference type="Gene3D" id="3.30.559.10">
    <property type="entry name" value="Chloramphenicol acetyltransferase-like domain"/>
    <property type="match status" value="1"/>
</dbReference>
<evidence type="ECO:0000256" key="4">
    <source>
        <dbReference type="ARBA" id="ARBA00022679"/>
    </source>
</evidence>
<dbReference type="InterPro" id="IPR036736">
    <property type="entry name" value="ACP-like_sf"/>
</dbReference>
<dbReference type="InterPro" id="IPR018201">
    <property type="entry name" value="Ketoacyl_synth_AS"/>
</dbReference>
<dbReference type="PROSITE" id="PS00606">
    <property type="entry name" value="KS3_1"/>
    <property type="match status" value="1"/>
</dbReference>
<accession>H5TH37</accession>
<dbReference type="Gene3D" id="3.30.559.30">
    <property type="entry name" value="Nonribosomal peptide synthetase, condensation domain"/>
    <property type="match status" value="1"/>
</dbReference>
<dbReference type="InterPro" id="IPR050091">
    <property type="entry name" value="PKS_NRPS_Biosynth_Enz"/>
</dbReference>
<dbReference type="InterPro" id="IPR016036">
    <property type="entry name" value="Malonyl_transacylase_ACP-bd"/>
</dbReference>
<keyword evidence="11" id="KW-1185">Reference proteome</keyword>
<dbReference type="SUPFAM" id="SSF53901">
    <property type="entry name" value="Thiolase-like"/>
    <property type="match status" value="1"/>
</dbReference>
<feature type="domain" description="Carrier" evidence="8">
    <location>
        <begin position="930"/>
        <end position="1004"/>
    </location>
</feature>